<evidence type="ECO:0000313" key="2">
    <source>
        <dbReference type="EMBL" id="CAD7085891.1"/>
    </source>
</evidence>
<accession>A0A7R8YVL2</accession>
<keyword evidence="3" id="KW-1185">Reference proteome</keyword>
<dbReference type="EMBL" id="LR899011">
    <property type="protein sequence ID" value="CAD7085891.1"/>
    <property type="molecule type" value="Genomic_DNA"/>
</dbReference>
<dbReference type="AlphaFoldDB" id="A0A7R8YVL2"/>
<sequence length="217" mass="24711">MDSDLDGTSIRRENGETIQDIAHECDDFLTVCAPANAGSGIRKAASKELVKNLREKVEKYFEDDLEKSDDPSKNLDEIFSFYWQGKSISDANKLEEAALAEESAILEESIKALQEAIRSEEEEDDQVDMKSIQQDFVKFKNLLNDTIQCVFVERSEEVSKLLGELLKEKFNDGSKQEYLNLTDERYSDDVVNELVAMGIVEYQEDDDTQIRLARLSC</sequence>
<feature type="coiled-coil region" evidence="1">
    <location>
        <begin position="96"/>
        <end position="130"/>
    </location>
</feature>
<name>A0A7R8YVL2_HERIL</name>
<dbReference type="Proteomes" id="UP000594454">
    <property type="component" value="Chromosome 3"/>
</dbReference>
<keyword evidence="1" id="KW-0175">Coiled coil</keyword>
<evidence type="ECO:0000256" key="1">
    <source>
        <dbReference type="SAM" id="Coils"/>
    </source>
</evidence>
<protein>
    <submittedName>
        <fullName evidence="2">Uncharacterized protein</fullName>
    </submittedName>
</protein>
<dbReference type="OrthoDB" id="10552142at2759"/>
<reference evidence="2 3" key="1">
    <citation type="submission" date="2020-11" db="EMBL/GenBank/DDBJ databases">
        <authorList>
            <person name="Wallbank WR R."/>
            <person name="Pardo Diaz C."/>
            <person name="Kozak K."/>
            <person name="Martin S."/>
            <person name="Jiggins C."/>
            <person name="Moest M."/>
            <person name="Warren A I."/>
            <person name="Generalovic N T."/>
            <person name="Byers J.R.P. K."/>
            <person name="Montejo-Kovacevich G."/>
            <person name="Yen C E."/>
        </authorList>
    </citation>
    <scope>NUCLEOTIDE SEQUENCE [LARGE SCALE GENOMIC DNA]</scope>
</reference>
<proteinExistence type="predicted"/>
<evidence type="ECO:0000313" key="3">
    <source>
        <dbReference type="Proteomes" id="UP000594454"/>
    </source>
</evidence>
<gene>
    <name evidence="2" type="ORF">HERILL_LOCUS8706</name>
</gene>
<organism evidence="2 3">
    <name type="scientific">Hermetia illucens</name>
    <name type="common">Black soldier fly</name>
    <dbReference type="NCBI Taxonomy" id="343691"/>
    <lineage>
        <taxon>Eukaryota</taxon>
        <taxon>Metazoa</taxon>
        <taxon>Ecdysozoa</taxon>
        <taxon>Arthropoda</taxon>
        <taxon>Hexapoda</taxon>
        <taxon>Insecta</taxon>
        <taxon>Pterygota</taxon>
        <taxon>Neoptera</taxon>
        <taxon>Endopterygota</taxon>
        <taxon>Diptera</taxon>
        <taxon>Brachycera</taxon>
        <taxon>Stratiomyomorpha</taxon>
        <taxon>Stratiomyidae</taxon>
        <taxon>Hermetiinae</taxon>
        <taxon>Hermetia</taxon>
    </lineage>
</organism>
<dbReference type="InParanoid" id="A0A7R8YVL2"/>